<evidence type="ECO:0000256" key="1">
    <source>
        <dbReference type="ARBA" id="ARBA00023002"/>
    </source>
</evidence>
<proteinExistence type="predicted"/>
<dbReference type="SUPFAM" id="SSF51197">
    <property type="entry name" value="Clavaminate synthase-like"/>
    <property type="match status" value="1"/>
</dbReference>
<evidence type="ECO:0000313" key="3">
    <source>
        <dbReference type="EMBL" id="CAE7484216.1"/>
    </source>
</evidence>
<evidence type="ECO:0000313" key="4">
    <source>
        <dbReference type="Proteomes" id="UP000649617"/>
    </source>
</evidence>
<feature type="non-terminal residue" evidence="3">
    <location>
        <position position="1"/>
    </location>
</feature>
<dbReference type="EMBL" id="CAJNIZ010025480">
    <property type="protein sequence ID" value="CAE7484216.1"/>
    <property type="molecule type" value="Genomic_DNA"/>
</dbReference>
<feature type="non-terminal residue" evidence="3">
    <location>
        <position position="89"/>
    </location>
</feature>
<dbReference type="GO" id="GO:0016491">
    <property type="term" value="F:oxidoreductase activity"/>
    <property type="evidence" value="ECO:0007669"/>
    <property type="project" value="UniProtKB-KW"/>
</dbReference>
<dbReference type="Gene3D" id="3.60.130.10">
    <property type="entry name" value="Clavaminate synthase-like"/>
    <property type="match status" value="1"/>
</dbReference>
<sequence length="89" mass="10091">MVLRHPLNGRLALYGFNGGTCRVLSKEATVTAEELDSYELDATEDSSVQEHWRSLLPFVTSSEFTIKWEWTPGDLVLWDNRCTMHCATG</sequence>
<organism evidence="3 4">
    <name type="scientific">Symbiodinium pilosum</name>
    <name type="common">Dinoflagellate</name>
    <dbReference type="NCBI Taxonomy" id="2952"/>
    <lineage>
        <taxon>Eukaryota</taxon>
        <taxon>Sar</taxon>
        <taxon>Alveolata</taxon>
        <taxon>Dinophyceae</taxon>
        <taxon>Suessiales</taxon>
        <taxon>Symbiodiniaceae</taxon>
        <taxon>Symbiodinium</taxon>
    </lineage>
</organism>
<dbReference type="AlphaFoldDB" id="A0A812SJM0"/>
<dbReference type="OrthoDB" id="5818554at2759"/>
<keyword evidence="4" id="KW-1185">Reference proteome</keyword>
<name>A0A812SJM0_SYMPI</name>
<evidence type="ECO:0000259" key="2">
    <source>
        <dbReference type="Pfam" id="PF02668"/>
    </source>
</evidence>
<feature type="domain" description="TauD/TfdA-like" evidence="2">
    <location>
        <begin position="4"/>
        <end position="88"/>
    </location>
</feature>
<gene>
    <name evidence="3" type="primary">tauD</name>
    <name evidence="3" type="ORF">SPIL2461_LOCUS12397</name>
</gene>
<dbReference type="InterPro" id="IPR042098">
    <property type="entry name" value="TauD-like_sf"/>
</dbReference>
<dbReference type="InterPro" id="IPR003819">
    <property type="entry name" value="TauD/TfdA-like"/>
</dbReference>
<keyword evidence="1" id="KW-0560">Oxidoreductase</keyword>
<comment type="caution">
    <text evidence="3">The sequence shown here is derived from an EMBL/GenBank/DDBJ whole genome shotgun (WGS) entry which is preliminary data.</text>
</comment>
<dbReference type="Pfam" id="PF02668">
    <property type="entry name" value="TauD"/>
    <property type="match status" value="1"/>
</dbReference>
<protein>
    <submittedName>
        <fullName evidence="3">TauD protein</fullName>
    </submittedName>
</protein>
<accession>A0A812SJM0</accession>
<reference evidence="3" key="1">
    <citation type="submission" date="2021-02" db="EMBL/GenBank/DDBJ databases">
        <authorList>
            <person name="Dougan E. K."/>
            <person name="Rhodes N."/>
            <person name="Thang M."/>
            <person name="Chan C."/>
        </authorList>
    </citation>
    <scope>NUCLEOTIDE SEQUENCE</scope>
</reference>
<dbReference type="Proteomes" id="UP000649617">
    <property type="component" value="Unassembled WGS sequence"/>
</dbReference>